<dbReference type="SFLD" id="SFLDF00407">
    <property type="entry name" value="phosphomethylpyrimidine_syntha"/>
    <property type="match status" value="1"/>
</dbReference>
<evidence type="ECO:0000256" key="9">
    <source>
        <dbReference type="NCBIfam" id="TIGR00190"/>
    </source>
</evidence>
<dbReference type="InterPro" id="IPR038521">
    <property type="entry name" value="ThiC/Bza_core_dom"/>
</dbReference>
<keyword evidence="4" id="KW-0479">Metal-binding</keyword>
<keyword evidence="5" id="KW-0862">Zinc</keyword>
<dbReference type="RefSeq" id="WP_015757167.1">
    <property type="nucleotide sequence ID" value="NC_013216.1"/>
</dbReference>
<organism evidence="10 11">
    <name type="scientific">Desulfofarcimen acetoxidans (strain ATCC 49208 / DSM 771 / KCTC 5769 / VKM B-1644 / 5575)</name>
    <name type="common">Desulfotomaculum acetoxidans</name>
    <dbReference type="NCBI Taxonomy" id="485916"/>
    <lineage>
        <taxon>Bacteria</taxon>
        <taxon>Bacillati</taxon>
        <taxon>Bacillota</taxon>
        <taxon>Clostridia</taxon>
        <taxon>Eubacteriales</taxon>
        <taxon>Peptococcaceae</taxon>
        <taxon>Desulfofarcimen</taxon>
    </lineage>
</organism>
<dbReference type="NCBIfam" id="TIGR00190">
    <property type="entry name" value="thiC"/>
    <property type="match status" value="1"/>
</dbReference>
<dbReference type="NCBIfam" id="NF009895">
    <property type="entry name" value="PRK13352.1"/>
    <property type="match status" value="1"/>
</dbReference>
<dbReference type="GO" id="GO:0051539">
    <property type="term" value="F:4 iron, 4 sulfur cluster binding"/>
    <property type="evidence" value="ECO:0007669"/>
    <property type="project" value="UniProtKB-KW"/>
</dbReference>
<evidence type="ECO:0000256" key="5">
    <source>
        <dbReference type="ARBA" id="ARBA00022833"/>
    </source>
</evidence>
<reference evidence="10 11" key="1">
    <citation type="journal article" date="2009" name="Stand. Genomic Sci.">
        <title>Complete genome sequence of Desulfotomaculum acetoxidans type strain (5575).</title>
        <authorList>
            <person name="Spring S."/>
            <person name="Lapidus A."/>
            <person name="Schroder M."/>
            <person name="Gleim D."/>
            <person name="Sims D."/>
            <person name="Meincke L."/>
            <person name="Glavina Del Rio T."/>
            <person name="Tice H."/>
            <person name="Copeland A."/>
            <person name="Cheng J.F."/>
            <person name="Lucas S."/>
            <person name="Chen F."/>
            <person name="Nolan M."/>
            <person name="Bruce D."/>
            <person name="Goodwin L."/>
            <person name="Pitluck S."/>
            <person name="Ivanova N."/>
            <person name="Mavromatis K."/>
            <person name="Mikhailova N."/>
            <person name="Pati A."/>
            <person name="Chen A."/>
            <person name="Palaniappan K."/>
            <person name="Land M."/>
            <person name="Hauser L."/>
            <person name="Chang Y.J."/>
            <person name="Jeffries C.D."/>
            <person name="Chain P."/>
            <person name="Saunders E."/>
            <person name="Brettin T."/>
            <person name="Detter J.C."/>
            <person name="Goker M."/>
            <person name="Bristow J."/>
            <person name="Eisen J.A."/>
            <person name="Markowitz V."/>
            <person name="Hugenholtz P."/>
            <person name="Kyrpides N.C."/>
            <person name="Klenk H.P."/>
            <person name="Han C."/>
        </authorList>
    </citation>
    <scope>NUCLEOTIDE SEQUENCE [LARGE SCALE GENOMIC DNA]</scope>
    <source>
        <strain evidence="11">ATCC 49208 / DSM 771 / VKM B-1644</strain>
    </source>
</reference>
<evidence type="ECO:0000313" key="11">
    <source>
        <dbReference type="Proteomes" id="UP000002217"/>
    </source>
</evidence>
<dbReference type="PANTHER" id="PTHR30557:SF1">
    <property type="entry name" value="PHOSPHOMETHYLPYRIMIDINE SYNTHASE, CHLOROPLASTIC"/>
    <property type="match status" value="1"/>
</dbReference>
<keyword evidence="11" id="KW-1185">Reference proteome</keyword>
<dbReference type="STRING" id="485916.Dtox_1597"/>
<proteinExistence type="predicted"/>
<dbReference type="Proteomes" id="UP000002217">
    <property type="component" value="Chromosome"/>
</dbReference>
<evidence type="ECO:0000256" key="7">
    <source>
        <dbReference type="ARBA" id="ARBA00023014"/>
    </source>
</evidence>
<dbReference type="HOGENOM" id="CLU_013181_2_2_9"/>
<dbReference type="OrthoDB" id="9805897at2"/>
<dbReference type="SFLD" id="SFLDS00113">
    <property type="entry name" value="Radical_SAM_Phosphomethylpyrim"/>
    <property type="match status" value="1"/>
</dbReference>
<evidence type="ECO:0000256" key="8">
    <source>
        <dbReference type="ARBA" id="ARBA00023239"/>
    </source>
</evidence>
<gene>
    <name evidence="10" type="ordered locus">Dtox_1597</name>
</gene>
<evidence type="ECO:0000256" key="3">
    <source>
        <dbReference type="ARBA" id="ARBA00022691"/>
    </source>
</evidence>
<dbReference type="AlphaFoldDB" id="C8VWA4"/>
<evidence type="ECO:0000256" key="4">
    <source>
        <dbReference type="ARBA" id="ARBA00022723"/>
    </source>
</evidence>
<dbReference type="eggNOG" id="COG0422">
    <property type="taxonomic scope" value="Bacteria"/>
</dbReference>
<dbReference type="GO" id="GO:0070284">
    <property type="term" value="F:phosphomethylpyrimidine synthase activity"/>
    <property type="evidence" value="ECO:0007669"/>
    <property type="project" value="UniProtKB-EC"/>
</dbReference>
<dbReference type="KEGG" id="dae:Dtox_1597"/>
<evidence type="ECO:0000256" key="6">
    <source>
        <dbReference type="ARBA" id="ARBA00023004"/>
    </source>
</evidence>
<name>C8VWA4_DESAS</name>
<dbReference type="EC" id="4.1.99.17" evidence="9"/>
<dbReference type="InterPro" id="IPR002817">
    <property type="entry name" value="ThiC/BzaA/B"/>
</dbReference>
<keyword evidence="7" id="KW-0411">Iron-sulfur</keyword>
<evidence type="ECO:0000313" key="10">
    <source>
        <dbReference type="EMBL" id="ACV62456.1"/>
    </source>
</evidence>
<dbReference type="GO" id="GO:0005829">
    <property type="term" value="C:cytosol"/>
    <property type="evidence" value="ECO:0007669"/>
    <property type="project" value="TreeGrafter"/>
</dbReference>
<keyword evidence="8" id="KW-0456">Lyase</keyword>
<comment type="cofactor">
    <cofactor evidence="1">
        <name>[4Fe-4S] cluster</name>
        <dbReference type="ChEBI" id="CHEBI:49883"/>
    </cofactor>
</comment>
<dbReference type="SFLD" id="SFLDG01114">
    <property type="entry name" value="phosphomethylpyrimidine_syntha"/>
    <property type="match status" value="1"/>
</dbReference>
<sequence length="426" mass="46041">MTQVLKARAGKITEEMEAVALYEQVDVEFVRKGVAEGRVVIPRNINRKPFRYCGIGEGMRVKVNALIGTSSNRDDMAMEARKLQAAQDAGCDSFMDLSTGSNIDDMRRQTLDMAKVAVGCTTIYQAGQEAIEKYGSVVEMRPKDILDNIEKQAAEGMDFMAIHCAFNNSVLKVMQKTGRVTWVVSRGGAFITGWMLHNKKENPLFEHYDRILEILKAYDVTLSLGDAIRPGATADSLDGAQMQGLLVQGDLAKRAQAAGVQVMVEGPGHVPLNHVEATMKLQKRICNNAPYFILGTLATDVAPGYDNITGAIGGAFAGSCGADFLCYLTPAEHLGLPLEEDVRVGVITTRIAAQIADVARGHKQAIARENEMASARVAMDIDRQIKAALAPDKLIAAKEKGCGQHLCAACGKDCAVQEAARYFGIS</sequence>
<keyword evidence="3" id="KW-0949">S-adenosyl-L-methionine</keyword>
<dbReference type="GO" id="GO:0046872">
    <property type="term" value="F:metal ion binding"/>
    <property type="evidence" value="ECO:0007669"/>
    <property type="project" value="UniProtKB-KW"/>
</dbReference>
<evidence type="ECO:0000256" key="2">
    <source>
        <dbReference type="ARBA" id="ARBA00022485"/>
    </source>
</evidence>
<dbReference type="Gene3D" id="3.20.20.540">
    <property type="entry name" value="Radical SAM ThiC family, central domain"/>
    <property type="match status" value="1"/>
</dbReference>
<dbReference type="GO" id="GO:0009228">
    <property type="term" value="P:thiamine biosynthetic process"/>
    <property type="evidence" value="ECO:0007669"/>
    <property type="project" value="UniProtKB-UniRule"/>
</dbReference>
<keyword evidence="6" id="KW-0408">Iron</keyword>
<evidence type="ECO:0000256" key="1">
    <source>
        <dbReference type="ARBA" id="ARBA00001966"/>
    </source>
</evidence>
<accession>C8VWA4</accession>
<dbReference type="PANTHER" id="PTHR30557">
    <property type="entry name" value="THIAMINE BIOSYNTHESIS PROTEIN THIC"/>
    <property type="match status" value="1"/>
</dbReference>
<dbReference type="NCBIfam" id="TIGR04386">
    <property type="entry name" value="ThiC_like_1"/>
    <property type="match status" value="1"/>
</dbReference>
<protein>
    <recommendedName>
        <fullName evidence="9">Phosphomethylpyrimidine synthase</fullName>
        <ecNumber evidence="9">4.1.99.17</ecNumber>
    </recommendedName>
</protein>
<dbReference type="EMBL" id="CP001720">
    <property type="protein sequence ID" value="ACV62456.1"/>
    <property type="molecule type" value="Genomic_DNA"/>
</dbReference>
<dbReference type="Pfam" id="PF01964">
    <property type="entry name" value="ThiC_Rad_SAM"/>
    <property type="match status" value="1"/>
</dbReference>
<keyword evidence="2" id="KW-0004">4Fe-4S</keyword>